<dbReference type="Proteomes" id="UP001595453">
    <property type="component" value="Unassembled WGS sequence"/>
</dbReference>
<proteinExistence type="predicted"/>
<dbReference type="RefSeq" id="WP_377127089.1">
    <property type="nucleotide sequence ID" value="NZ_JBHRSD010000034.1"/>
</dbReference>
<evidence type="ECO:0000313" key="3">
    <source>
        <dbReference type="Proteomes" id="UP001595453"/>
    </source>
</evidence>
<keyword evidence="3" id="KW-1185">Reference proteome</keyword>
<dbReference type="InterPro" id="IPR004360">
    <property type="entry name" value="Glyas_Fos-R_dOase_dom"/>
</dbReference>
<dbReference type="Pfam" id="PF00903">
    <property type="entry name" value="Glyoxalase"/>
    <property type="match status" value="1"/>
</dbReference>
<reference evidence="3" key="1">
    <citation type="journal article" date="2019" name="Int. J. Syst. Evol. Microbiol.">
        <title>The Global Catalogue of Microorganisms (GCM) 10K type strain sequencing project: providing services to taxonomists for standard genome sequencing and annotation.</title>
        <authorList>
            <consortium name="The Broad Institute Genomics Platform"/>
            <consortium name="The Broad Institute Genome Sequencing Center for Infectious Disease"/>
            <person name="Wu L."/>
            <person name="Ma J."/>
        </authorList>
    </citation>
    <scope>NUCLEOTIDE SEQUENCE [LARGE SCALE GENOMIC DNA]</scope>
    <source>
        <strain evidence="3">KCTC 42730</strain>
    </source>
</reference>
<dbReference type="InterPro" id="IPR037523">
    <property type="entry name" value="VOC_core"/>
</dbReference>
<feature type="domain" description="VOC" evidence="1">
    <location>
        <begin position="3"/>
        <end position="127"/>
    </location>
</feature>
<dbReference type="PROSITE" id="PS51819">
    <property type="entry name" value="VOC"/>
    <property type="match status" value="1"/>
</dbReference>
<gene>
    <name evidence="2" type="ORF">ACFOEE_17050</name>
</gene>
<accession>A0ABV7CNK9</accession>
<dbReference type="InterPro" id="IPR029068">
    <property type="entry name" value="Glyas_Bleomycin-R_OHBP_Dase"/>
</dbReference>
<protein>
    <submittedName>
        <fullName evidence="2">VOC family protein</fullName>
    </submittedName>
</protein>
<dbReference type="SUPFAM" id="SSF54593">
    <property type="entry name" value="Glyoxalase/Bleomycin resistance protein/Dihydroxybiphenyl dioxygenase"/>
    <property type="match status" value="1"/>
</dbReference>
<name>A0ABV7CNK9_9GAMM</name>
<evidence type="ECO:0000313" key="2">
    <source>
        <dbReference type="EMBL" id="MFC3034217.1"/>
    </source>
</evidence>
<sequence length="131" mass="14261">MAQLLKTVIYVDNVEEVLDFYYQAFGLSTLGLNDSGDYGELDTGEVVLAFAAHPLAQSQFKQNYIRCQPKQPALGFELVLQCDNVTECYDRAVAAGAEPFSPPVTKGEHIQAYVRAIEGTLVALVSVLGTD</sequence>
<organism evidence="2 3">
    <name type="scientific">Pseudoalteromonas fenneropenaei</name>
    <dbReference type="NCBI Taxonomy" id="1737459"/>
    <lineage>
        <taxon>Bacteria</taxon>
        <taxon>Pseudomonadati</taxon>
        <taxon>Pseudomonadota</taxon>
        <taxon>Gammaproteobacteria</taxon>
        <taxon>Alteromonadales</taxon>
        <taxon>Pseudoalteromonadaceae</taxon>
        <taxon>Pseudoalteromonas</taxon>
    </lineage>
</organism>
<comment type="caution">
    <text evidence="2">The sequence shown here is derived from an EMBL/GenBank/DDBJ whole genome shotgun (WGS) entry which is preliminary data.</text>
</comment>
<evidence type="ECO:0000259" key="1">
    <source>
        <dbReference type="PROSITE" id="PS51819"/>
    </source>
</evidence>
<dbReference type="EMBL" id="JBHRSD010000034">
    <property type="protein sequence ID" value="MFC3034217.1"/>
    <property type="molecule type" value="Genomic_DNA"/>
</dbReference>
<dbReference type="Gene3D" id="3.10.180.10">
    <property type="entry name" value="2,3-Dihydroxybiphenyl 1,2-Dioxygenase, domain 1"/>
    <property type="match status" value="1"/>
</dbReference>